<dbReference type="InterPro" id="IPR005349">
    <property type="entry name" value="TMEM14"/>
</dbReference>
<dbReference type="InterPro" id="IPR044890">
    <property type="entry name" value="TMEM14_sf"/>
</dbReference>
<proteinExistence type="predicted"/>
<dbReference type="PANTHER" id="PTHR12668:SF43">
    <property type="entry name" value="TRANSMEMBRANE PROTEIN 14 HOMOLOG"/>
    <property type="match status" value="1"/>
</dbReference>
<evidence type="ECO:0000313" key="7">
    <source>
        <dbReference type="Proteomes" id="UP000031561"/>
    </source>
</evidence>
<gene>
    <name evidence="6" type="ORF">QQ91_0003525</name>
</gene>
<reference evidence="6 7" key="1">
    <citation type="journal article" date="2015" name="Genome Announc.">
        <title>Draft Genome Sequence of Filamentous Marine Cyanobacterium Lyngbya confervoides Strain BDU141951.</title>
        <authorList>
            <person name="Chandrababunaidu M.M."/>
            <person name="Sen D."/>
            <person name="Tripathy S."/>
        </authorList>
    </citation>
    <scope>NUCLEOTIDE SEQUENCE [LARGE SCALE GENOMIC DNA]</scope>
    <source>
        <strain evidence="6 7">BDU141951</strain>
    </source>
</reference>
<evidence type="ECO:0000256" key="3">
    <source>
        <dbReference type="ARBA" id="ARBA00022989"/>
    </source>
</evidence>
<evidence type="ECO:0000256" key="2">
    <source>
        <dbReference type="ARBA" id="ARBA00022692"/>
    </source>
</evidence>
<keyword evidence="4 5" id="KW-0472">Membrane</keyword>
<comment type="caution">
    <text evidence="6">The sequence shown here is derived from an EMBL/GenBank/DDBJ whole genome shotgun (WGS) entry which is preliminary data.</text>
</comment>
<organism evidence="6 7">
    <name type="scientific">Lyngbya confervoides BDU141951</name>
    <dbReference type="NCBI Taxonomy" id="1574623"/>
    <lineage>
        <taxon>Bacteria</taxon>
        <taxon>Bacillati</taxon>
        <taxon>Cyanobacteriota</taxon>
        <taxon>Cyanophyceae</taxon>
        <taxon>Oscillatoriophycideae</taxon>
        <taxon>Oscillatoriales</taxon>
        <taxon>Microcoleaceae</taxon>
        <taxon>Lyngbya</taxon>
    </lineage>
</organism>
<dbReference type="AlphaFoldDB" id="A0ABD4SZK5"/>
<feature type="transmembrane region" description="Helical" evidence="5">
    <location>
        <begin position="100"/>
        <end position="119"/>
    </location>
</feature>
<protein>
    <recommendedName>
        <fullName evidence="8">Small integral membrane protein</fullName>
    </recommendedName>
</protein>
<dbReference type="RefSeq" id="WP_236096057.1">
    <property type="nucleotide sequence ID" value="NZ_JTHE03000023.1"/>
</dbReference>
<feature type="transmembrane region" description="Helical" evidence="5">
    <location>
        <begin position="75"/>
        <end position="95"/>
    </location>
</feature>
<dbReference type="EMBL" id="JTHE03000023">
    <property type="protein sequence ID" value="MCM1981902.1"/>
    <property type="molecule type" value="Genomic_DNA"/>
</dbReference>
<keyword evidence="2 5" id="KW-0812">Transmembrane</keyword>
<sequence length="120" mass="12580">MPNGYAQFLRPAFVAQEATAMVGILFTSVYGLLAIVGGILGYRQADSKPSLISGLISGTLLLVAAGLQLQQQQSGLWLAIAVSLLLVIVFIVRLLKTRKFMPAGLMTAFGVATLIALGSS</sequence>
<feature type="transmembrane region" description="Helical" evidence="5">
    <location>
        <begin position="49"/>
        <end position="69"/>
    </location>
</feature>
<name>A0ABD4SZK5_9CYAN</name>
<keyword evidence="7" id="KW-1185">Reference proteome</keyword>
<keyword evidence="3 5" id="KW-1133">Transmembrane helix</keyword>
<dbReference type="GO" id="GO:0016020">
    <property type="term" value="C:membrane"/>
    <property type="evidence" value="ECO:0007669"/>
    <property type="project" value="UniProtKB-SubCell"/>
</dbReference>
<evidence type="ECO:0000256" key="1">
    <source>
        <dbReference type="ARBA" id="ARBA00004370"/>
    </source>
</evidence>
<evidence type="ECO:0000256" key="4">
    <source>
        <dbReference type="ARBA" id="ARBA00023136"/>
    </source>
</evidence>
<comment type="subcellular location">
    <subcellularLocation>
        <location evidence="1">Membrane</location>
    </subcellularLocation>
</comment>
<evidence type="ECO:0000313" key="6">
    <source>
        <dbReference type="EMBL" id="MCM1981902.1"/>
    </source>
</evidence>
<dbReference type="Proteomes" id="UP000031561">
    <property type="component" value="Unassembled WGS sequence"/>
</dbReference>
<evidence type="ECO:0008006" key="8">
    <source>
        <dbReference type="Google" id="ProtNLM"/>
    </source>
</evidence>
<feature type="transmembrane region" description="Helical" evidence="5">
    <location>
        <begin position="20"/>
        <end position="42"/>
    </location>
</feature>
<dbReference type="Pfam" id="PF03647">
    <property type="entry name" value="Tmemb_14"/>
    <property type="match status" value="1"/>
</dbReference>
<evidence type="ECO:0000256" key="5">
    <source>
        <dbReference type="SAM" id="Phobius"/>
    </source>
</evidence>
<dbReference type="Gene3D" id="1.10.10.1740">
    <property type="entry name" value="Transmembrane protein 14-like"/>
    <property type="match status" value="1"/>
</dbReference>
<dbReference type="PANTHER" id="PTHR12668">
    <property type="entry name" value="TRANSMEMBRANE PROTEIN 14, 15"/>
    <property type="match status" value="1"/>
</dbReference>
<accession>A0ABD4SZK5</accession>